<keyword evidence="1" id="KW-1133">Transmembrane helix</keyword>
<keyword evidence="2" id="KW-0282">Flagellum</keyword>
<dbReference type="PANTHER" id="PTHR35402">
    <property type="entry name" value="INTEGRAL MEMBRANE PROTEIN-RELATED"/>
    <property type="match status" value="1"/>
</dbReference>
<dbReference type="NCBIfam" id="NF004703">
    <property type="entry name" value="PRK06041.1-1"/>
    <property type="match status" value="1"/>
</dbReference>
<feature type="transmembrane region" description="Helical" evidence="1">
    <location>
        <begin position="407"/>
        <end position="430"/>
    </location>
</feature>
<dbReference type="AlphaFoldDB" id="A0A0W8F000"/>
<feature type="transmembrane region" description="Helical" evidence="1">
    <location>
        <begin position="263"/>
        <end position="284"/>
    </location>
</feature>
<keyword evidence="1" id="KW-0812">Transmembrane</keyword>
<proteinExistence type="predicted"/>
<name>A0A0W8F000_9ZZZZ</name>
<protein>
    <submittedName>
        <fullName evidence="2">Flagella-related protein</fullName>
    </submittedName>
</protein>
<keyword evidence="2" id="KW-0966">Cell projection</keyword>
<feature type="transmembrane region" description="Helical" evidence="1">
    <location>
        <begin position="476"/>
        <end position="499"/>
    </location>
</feature>
<evidence type="ECO:0000256" key="1">
    <source>
        <dbReference type="SAM" id="Phobius"/>
    </source>
</evidence>
<comment type="caution">
    <text evidence="2">The sequence shown here is derived from an EMBL/GenBank/DDBJ whole genome shotgun (WGS) entry which is preliminary data.</text>
</comment>
<feature type="transmembrane region" description="Helical" evidence="1">
    <location>
        <begin position="236"/>
        <end position="257"/>
    </location>
</feature>
<gene>
    <name evidence="2" type="ORF">ASZ90_016137</name>
</gene>
<organism evidence="2">
    <name type="scientific">hydrocarbon metagenome</name>
    <dbReference type="NCBI Taxonomy" id="938273"/>
    <lineage>
        <taxon>unclassified sequences</taxon>
        <taxon>metagenomes</taxon>
        <taxon>ecological metagenomes</taxon>
    </lineage>
</organism>
<evidence type="ECO:0000313" key="2">
    <source>
        <dbReference type="EMBL" id="KUG14219.1"/>
    </source>
</evidence>
<dbReference type="PANTHER" id="PTHR35402:SF2">
    <property type="entry name" value="FLAGELLA ACCESSORY PROTEIN J"/>
    <property type="match status" value="1"/>
</dbReference>
<feature type="transmembrane region" description="Helical" evidence="1">
    <location>
        <begin position="161"/>
        <end position="183"/>
    </location>
</feature>
<dbReference type="InterPro" id="IPR056569">
    <property type="entry name" value="ArlJ-like"/>
</dbReference>
<accession>A0A0W8F000</accession>
<feature type="transmembrane region" description="Helical" evidence="1">
    <location>
        <begin position="505"/>
        <end position="532"/>
    </location>
</feature>
<feature type="transmembrane region" description="Helical" evidence="1">
    <location>
        <begin position="195"/>
        <end position="215"/>
    </location>
</feature>
<keyword evidence="1" id="KW-0472">Membrane</keyword>
<dbReference type="EMBL" id="LNQE01001686">
    <property type="protein sequence ID" value="KUG14219.1"/>
    <property type="molecule type" value="Genomic_DNA"/>
</dbReference>
<keyword evidence="2" id="KW-0969">Cilium</keyword>
<reference evidence="2" key="1">
    <citation type="journal article" date="2015" name="Proc. Natl. Acad. Sci. U.S.A.">
        <title>Networks of energetic and metabolic interactions define dynamics in microbial communities.</title>
        <authorList>
            <person name="Embree M."/>
            <person name="Liu J.K."/>
            <person name="Al-Bassam M.M."/>
            <person name="Zengler K."/>
        </authorList>
    </citation>
    <scope>NUCLEOTIDE SEQUENCE</scope>
</reference>
<sequence length="540" mass="59641">MSPTLKSISAGLREKNRGQLPFEGTVQSVREFIENVTEAKRTSADLLFMATYMAAITTAQATRPEIFAYTALRKEYIPSKYIAKVEIFVKKWGYSYTDALTIMAERAKNPMIQSMLNRYANSIESGVPDEDFLTRELLTIRSVYKNAYEQGLEMLKKWGDAYIAMLFSAALVGIIIMMSVAIFSPDDVQDTLRMSYFIVTAVSIFGVVTMYRSVPSDQKIHNLPRLSKEQGMISRLSRRILPVVVITMIIFFMLSATGLISDVYGLVMLITGLLLFPLGIIGYLDDQNIINRDSDFTVFIRSLGAVMGGKGITITHALAEIDKKSLIHLEPLVNGLYSKLNLGFDEKLTWERFMGDSGSDLISKYLNIFRDSVELGGAPDRIGEIVGSSMLEQVLLRNNRYTISMGFIVLLIPMHAMMVGIFLFLFHILLVMSRAIASVVAGLGSSGGDMAAGSGTISGAMGGGLMMFVNFPEAEMFVYVMIIITILTLSNILAAKIVFGGGNYMFYFFGSILCAITGIVYIAAPFIVGMFFNIPTFQGV</sequence>